<dbReference type="InterPro" id="IPR008258">
    <property type="entry name" value="Transglycosylase_SLT_dom_1"/>
</dbReference>
<dbReference type="InterPro" id="IPR023346">
    <property type="entry name" value="Lysozyme-like_dom_sf"/>
</dbReference>
<name>A0A1H4E6U6_9GAMM</name>
<evidence type="ECO:0000313" key="4">
    <source>
        <dbReference type="Proteomes" id="UP000199397"/>
    </source>
</evidence>
<dbReference type="Gene3D" id="3.10.350.10">
    <property type="entry name" value="LysM domain"/>
    <property type="match status" value="1"/>
</dbReference>
<feature type="domain" description="LysM" evidence="2">
    <location>
        <begin position="541"/>
        <end position="585"/>
    </location>
</feature>
<dbReference type="STRING" id="525918.SAMN05660964_02487"/>
<evidence type="ECO:0000256" key="1">
    <source>
        <dbReference type="ARBA" id="ARBA00007734"/>
    </source>
</evidence>
<dbReference type="AlphaFoldDB" id="A0A1H4E6U6"/>
<dbReference type="InterPro" id="IPR018392">
    <property type="entry name" value="LysM"/>
</dbReference>
<dbReference type="OrthoDB" id="5620293at2"/>
<proteinExistence type="inferred from homology"/>
<dbReference type="Pfam" id="PF01476">
    <property type="entry name" value="LysM"/>
    <property type="match status" value="1"/>
</dbReference>
<dbReference type="Pfam" id="PF01464">
    <property type="entry name" value="SLT"/>
    <property type="match status" value="2"/>
</dbReference>
<dbReference type="PANTHER" id="PTHR37423:SF2">
    <property type="entry name" value="MEMBRANE-BOUND LYTIC MUREIN TRANSGLYCOSYLASE C"/>
    <property type="match status" value="1"/>
</dbReference>
<dbReference type="CDD" id="cd00118">
    <property type="entry name" value="LysM"/>
    <property type="match status" value="1"/>
</dbReference>
<organism evidence="3 4">
    <name type="scientific">Thiothrix caldifontis</name>
    <dbReference type="NCBI Taxonomy" id="525918"/>
    <lineage>
        <taxon>Bacteria</taxon>
        <taxon>Pseudomonadati</taxon>
        <taxon>Pseudomonadota</taxon>
        <taxon>Gammaproteobacteria</taxon>
        <taxon>Thiotrichales</taxon>
        <taxon>Thiotrichaceae</taxon>
        <taxon>Thiothrix</taxon>
    </lineage>
</organism>
<dbReference type="PROSITE" id="PS51782">
    <property type="entry name" value="LYSM"/>
    <property type="match status" value="1"/>
</dbReference>
<accession>A0A1H4E6U6</accession>
<gene>
    <name evidence="3" type="ORF">SAMN05660964_02487</name>
</gene>
<dbReference type="PANTHER" id="PTHR37423">
    <property type="entry name" value="SOLUBLE LYTIC MUREIN TRANSGLYCOSYLASE-RELATED"/>
    <property type="match status" value="1"/>
</dbReference>
<dbReference type="SUPFAM" id="SSF54106">
    <property type="entry name" value="LysM domain"/>
    <property type="match status" value="1"/>
</dbReference>
<keyword evidence="4" id="KW-1185">Reference proteome</keyword>
<dbReference type="Proteomes" id="UP000199397">
    <property type="component" value="Unassembled WGS sequence"/>
</dbReference>
<reference evidence="3 4" key="1">
    <citation type="submission" date="2016-10" db="EMBL/GenBank/DDBJ databases">
        <authorList>
            <person name="de Groot N.N."/>
        </authorList>
    </citation>
    <scope>NUCLEOTIDE SEQUENCE [LARGE SCALE GENOMIC DNA]</scope>
    <source>
        <strain evidence="3 4">DSM 21228</strain>
    </source>
</reference>
<dbReference type="CDD" id="cd13401">
    <property type="entry name" value="Slt70-like"/>
    <property type="match status" value="1"/>
</dbReference>
<dbReference type="EMBL" id="FNQP01000014">
    <property type="protein sequence ID" value="SEA80753.1"/>
    <property type="molecule type" value="Genomic_DNA"/>
</dbReference>
<protein>
    <submittedName>
        <fullName evidence="3">Soluble lytic murein transglycosylase</fullName>
    </submittedName>
</protein>
<sequence length="592" mass="64244">MKKIEHKWLGVLLAGSLLVSPISLYAGDAPRCLNDSAKILNKEADRYHAAIKKAANRYSVNPALIKAVIATGSCFEHSQVSPEGRIGLMQLMPNTAKRFGAMDVFDPEANIDAGTRYLSYLLRRYQGSLAEVFAAYATDSGTVWQDAPPQAPFAQTQKPVNQLLTMLLKFESNKKAHRQAQTLVKQWSKNPQAYQTALLALPQPDTKMAKTWFKSRLAAVHYPRTPEARGCGGFSAKTLQAKAAPYETIIQQAAKRHGVNPALVKSVIAAESCYREMVVSYKGASGLMQLMPETAAELGVLDIFDPQENINAGTRYLSWLLKHYNGSATHAIAAYNAGAGRIPQGEPVTISFTETRGYIRNVLTNLTKLEKGKQSIANAQLLLAGWEQADLEYRAALRGETLTVAQTDQAPVATDPLQPNNLATLTLEPTPDMAATVVPNEQISLAAMPTDTPPNVQLISAIDQGIVRVKHINTVAILPADNPVVPEHEATAISAPVEFVPSNEPTPQLQPSAPVLPNCDALPPALFSQTEQRGSGRYAAFFYLVQTDETLQQIVVKLGVSPEEVTRLNKIPPTGILNPGSQLKVAECTRSL</sequence>
<dbReference type="SUPFAM" id="SSF53955">
    <property type="entry name" value="Lysozyme-like"/>
    <property type="match status" value="2"/>
</dbReference>
<dbReference type="SMART" id="SM00257">
    <property type="entry name" value="LysM"/>
    <property type="match status" value="1"/>
</dbReference>
<evidence type="ECO:0000313" key="3">
    <source>
        <dbReference type="EMBL" id="SEA80753.1"/>
    </source>
</evidence>
<comment type="similarity">
    <text evidence="1">Belongs to the transglycosylase Slt family.</text>
</comment>
<dbReference type="InterPro" id="IPR036779">
    <property type="entry name" value="LysM_dom_sf"/>
</dbReference>
<evidence type="ECO:0000259" key="2">
    <source>
        <dbReference type="PROSITE" id="PS51782"/>
    </source>
</evidence>
<dbReference type="RefSeq" id="WP_093069092.1">
    <property type="nucleotide sequence ID" value="NZ_FNQP01000014.1"/>
</dbReference>
<dbReference type="Gene3D" id="1.10.530.10">
    <property type="match status" value="2"/>
</dbReference>